<gene>
    <name evidence="7" type="ORF">GIB67_001869</name>
</gene>
<dbReference type="AlphaFoldDB" id="A0A7J7LQN4"/>
<keyword evidence="4" id="KW-0103">Bromodomain</keyword>
<dbReference type="Proteomes" id="UP000541444">
    <property type="component" value="Unassembled WGS sequence"/>
</dbReference>
<evidence type="ECO:0000256" key="1">
    <source>
        <dbReference type="ARBA" id="ARBA00006914"/>
    </source>
</evidence>
<dbReference type="InterPro" id="IPR003959">
    <property type="entry name" value="ATPase_AAA_core"/>
</dbReference>
<dbReference type="EMBL" id="JACGCM010002106">
    <property type="protein sequence ID" value="KAF6144858.1"/>
    <property type="molecule type" value="Genomic_DNA"/>
</dbReference>
<dbReference type="GO" id="GO:0042393">
    <property type="term" value="F:histone binding"/>
    <property type="evidence" value="ECO:0007669"/>
    <property type="project" value="TreeGrafter"/>
</dbReference>
<dbReference type="InterPro" id="IPR003960">
    <property type="entry name" value="ATPase_AAA_CS"/>
</dbReference>
<dbReference type="FunFam" id="3.40.50.300:FF:000061">
    <property type="entry name" value="ATPase family, AAA domain-containing 2"/>
    <property type="match status" value="1"/>
</dbReference>
<reference evidence="7 8" key="1">
    <citation type="journal article" date="2020" name="IScience">
        <title>Genome Sequencing of the Endangered Kingdonia uniflora (Circaeasteraceae, Ranunculales) Reveals Potential Mechanisms of Evolutionary Specialization.</title>
        <authorList>
            <person name="Sun Y."/>
            <person name="Deng T."/>
            <person name="Zhang A."/>
            <person name="Moore M.J."/>
            <person name="Landis J.B."/>
            <person name="Lin N."/>
            <person name="Zhang H."/>
            <person name="Zhang X."/>
            <person name="Huang J."/>
            <person name="Zhang X."/>
            <person name="Sun H."/>
            <person name="Wang H."/>
        </authorList>
    </citation>
    <scope>NUCLEOTIDE SEQUENCE [LARGE SCALE GENOMIC DNA]</scope>
    <source>
        <strain evidence="7">TB1705</strain>
        <tissue evidence="7">Leaf</tissue>
    </source>
</reference>
<dbReference type="GO" id="GO:0005634">
    <property type="term" value="C:nucleus"/>
    <property type="evidence" value="ECO:0007669"/>
    <property type="project" value="TreeGrafter"/>
</dbReference>
<sequence>MNYGEDIVNGWEDDDHEDVDLQGSRLVKGDNINFDEIGGLSHCIDSLKEMVEFPLVYPDFFEHYFIDPPRGILFCGPPGTGKTLTAKALSSYASKKLIGNKNVSFYMCKGGDLLSKWVGESEKMLKSLFDEARKNEPSIIFFDEIDGLAPIRSNSANEVQSSIVSTLLALMDGLDSRGQVIVIGATNRIDAIDGALRRPGRFDREFNFHLPSLEARAEIINIHTRKWKQSPSKELVMEIAGKCVGYCGADIKSLCTEAAICAFRENHPEAYINEGRCAISVSSIIVKSCHFLEAISTITPAAHRVSMVHSRPLSFVVSPLMERQLKNIISRINADFSLDTKKYPMIKSFNSSFPPMYKPRLLILGNEDAGLDHVGPAVLHELEGFPVHYLGMESLIYDPHGGKSPEVALIRICLEAKRTMPSIIYLPHFDLWWEIIQDTVKIHFVNFLRGLSSDSPILLIGTSTISPNDMDHKAASVFPIDDMYSLEKPTKDDRVKFINKLVEDVFSISPKEPMDMVVCDTPDKLSHSREVNKFKNFMIQLSGEYSIPQLEKLYIKVAKAVFEAKKKVAEGCENESILCCLRNFIEGFYPLPLQTNVKSRIIPEFEFGFTALLGHFDNSSDLCKLWVLHGRKTQVALIVVLELFGRA</sequence>
<keyword evidence="8" id="KW-1185">Reference proteome</keyword>
<evidence type="ECO:0000313" key="8">
    <source>
        <dbReference type="Proteomes" id="UP000541444"/>
    </source>
</evidence>
<evidence type="ECO:0000256" key="3">
    <source>
        <dbReference type="ARBA" id="ARBA00022840"/>
    </source>
</evidence>
<dbReference type="GO" id="GO:0045815">
    <property type="term" value="P:transcription initiation-coupled chromatin remodeling"/>
    <property type="evidence" value="ECO:0007669"/>
    <property type="project" value="TreeGrafter"/>
</dbReference>
<dbReference type="PROSITE" id="PS00674">
    <property type="entry name" value="AAA"/>
    <property type="match status" value="1"/>
</dbReference>
<dbReference type="GO" id="GO:0016887">
    <property type="term" value="F:ATP hydrolysis activity"/>
    <property type="evidence" value="ECO:0007669"/>
    <property type="project" value="InterPro"/>
</dbReference>
<protein>
    <recommendedName>
        <fullName evidence="6">AAA+ ATPase domain-containing protein</fullName>
    </recommendedName>
</protein>
<dbReference type="InterPro" id="IPR027417">
    <property type="entry name" value="P-loop_NTPase"/>
</dbReference>
<dbReference type="InterPro" id="IPR003593">
    <property type="entry name" value="AAA+_ATPase"/>
</dbReference>
<dbReference type="Pfam" id="PF00004">
    <property type="entry name" value="AAA"/>
    <property type="match status" value="1"/>
</dbReference>
<dbReference type="OrthoDB" id="5421at2759"/>
<comment type="caution">
    <text evidence="7">The sequence shown here is derived from an EMBL/GenBank/DDBJ whole genome shotgun (WGS) entry which is preliminary data.</text>
</comment>
<evidence type="ECO:0000313" key="7">
    <source>
        <dbReference type="EMBL" id="KAF6144858.1"/>
    </source>
</evidence>
<keyword evidence="2 5" id="KW-0547">Nucleotide-binding</keyword>
<dbReference type="GO" id="GO:0006337">
    <property type="term" value="P:nucleosome disassembly"/>
    <property type="evidence" value="ECO:0007669"/>
    <property type="project" value="TreeGrafter"/>
</dbReference>
<comment type="similarity">
    <text evidence="1 5">Belongs to the AAA ATPase family.</text>
</comment>
<dbReference type="GO" id="GO:0006334">
    <property type="term" value="P:nucleosome assembly"/>
    <property type="evidence" value="ECO:0007669"/>
    <property type="project" value="TreeGrafter"/>
</dbReference>
<dbReference type="Gene3D" id="1.10.8.60">
    <property type="match status" value="1"/>
</dbReference>
<dbReference type="InterPro" id="IPR045199">
    <property type="entry name" value="ATAD2-like"/>
</dbReference>
<keyword evidence="3 5" id="KW-0067">ATP-binding</keyword>
<dbReference type="SUPFAM" id="SSF52540">
    <property type="entry name" value="P-loop containing nucleoside triphosphate hydrolases"/>
    <property type="match status" value="2"/>
</dbReference>
<feature type="domain" description="AAA+ ATPase" evidence="6">
    <location>
        <begin position="68"/>
        <end position="212"/>
    </location>
</feature>
<dbReference type="GO" id="GO:0005524">
    <property type="term" value="F:ATP binding"/>
    <property type="evidence" value="ECO:0007669"/>
    <property type="project" value="UniProtKB-KW"/>
</dbReference>
<dbReference type="PANTHER" id="PTHR23069">
    <property type="entry name" value="AAA DOMAIN-CONTAINING"/>
    <property type="match status" value="1"/>
</dbReference>
<evidence type="ECO:0000256" key="2">
    <source>
        <dbReference type="ARBA" id="ARBA00022741"/>
    </source>
</evidence>
<evidence type="ECO:0000259" key="6">
    <source>
        <dbReference type="SMART" id="SM00382"/>
    </source>
</evidence>
<dbReference type="InterPro" id="IPR041569">
    <property type="entry name" value="AAA_lid_3"/>
</dbReference>
<dbReference type="Pfam" id="PF17862">
    <property type="entry name" value="AAA_lid_3"/>
    <property type="match status" value="1"/>
</dbReference>
<proteinExistence type="inferred from homology"/>
<dbReference type="PANTHER" id="PTHR23069:SF0">
    <property type="entry name" value="TAT-BINDING HOMOLOG 7"/>
    <property type="match status" value="1"/>
</dbReference>
<dbReference type="SMART" id="SM00382">
    <property type="entry name" value="AAA"/>
    <property type="match status" value="1"/>
</dbReference>
<dbReference type="GO" id="GO:0003682">
    <property type="term" value="F:chromatin binding"/>
    <property type="evidence" value="ECO:0007669"/>
    <property type="project" value="TreeGrafter"/>
</dbReference>
<evidence type="ECO:0000256" key="4">
    <source>
        <dbReference type="ARBA" id="ARBA00023117"/>
    </source>
</evidence>
<name>A0A7J7LQN4_9MAGN</name>
<accession>A0A7J7LQN4</accession>
<dbReference type="Gene3D" id="3.40.50.300">
    <property type="entry name" value="P-loop containing nucleotide triphosphate hydrolases"/>
    <property type="match status" value="1"/>
</dbReference>
<organism evidence="7 8">
    <name type="scientific">Kingdonia uniflora</name>
    <dbReference type="NCBI Taxonomy" id="39325"/>
    <lineage>
        <taxon>Eukaryota</taxon>
        <taxon>Viridiplantae</taxon>
        <taxon>Streptophyta</taxon>
        <taxon>Embryophyta</taxon>
        <taxon>Tracheophyta</taxon>
        <taxon>Spermatophyta</taxon>
        <taxon>Magnoliopsida</taxon>
        <taxon>Ranunculales</taxon>
        <taxon>Circaeasteraceae</taxon>
        <taxon>Kingdonia</taxon>
    </lineage>
</organism>
<evidence type="ECO:0000256" key="5">
    <source>
        <dbReference type="RuleBase" id="RU003651"/>
    </source>
</evidence>